<reference evidence="2" key="3">
    <citation type="submission" date="2025-08" db="UniProtKB">
        <authorList>
            <consortium name="Ensembl"/>
        </authorList>
    </citation>
    <scope>IDENTIFICATION</scope>
    <source>
        <strain evidence="2">HSOK</strain>
    </source>
</reference>
<accession>A0A3P9IGS5</accession>
<reference key="1">
    <citation type="journal article" date="2007" name="Nature">
        <title>The medaka draft genome and insights into vertebrate genome evolution.</title>
        <authorList>
            <person name="Kasahara M."/>
            <person name="Naruse K."/>
            <person name="Sasaki S."/>
            <person name="Nakatani Y."/>
            <person name="Qu W."/>
            <person name="Ahsan B."/>
            <person name="Yamada T."/>
            <person name="Nagayasu Y."/>
            <person name="Doi K."/>
            <person name="Kasai Y."/>
            <person name="Jindo T."/>
            <person name="Kobayashi D."/>
            <person name="Shimada A."/>
            <person name="Toyoda A."/>
            <person name="Kuroki Y."/>
            <person name="Fujiyama A."/>
            <person name="Sasaki T."/>
            <person name="Shimizu A."/>
            <person name="Asakawa S."/>
            <person name="Shimizu N."/>
            <person name="Hashimoto S."/>
            <person name="Yang J."/>
            <person name="Lee Y."/>
            <person name="Matsushima K."/>
            <person name="Sugano S."/>
            <person name="Sakaizumi M."/>
            <person name="Narita T."/>
            <person name="Ohishi K."/>
            <person name="Haga S."/>
            <person name="Ohta F."/>
            <person name="Nomoto H."/>
            <person name="Nogata K."/>
            <person name="Morishita T."/>
            <person name="Endo T."/>
            <person name="Shin-I T."/>
            <person name="Takeda H."/>
            <person name="Morishita S."/>
            <person name="Kohara Y."/>
        </authorList>
    </citation>
    <scope>NUCLEOTIDE SEQUENCE [LARGE SCALE GENOMIC DNA]</scope>
    <source>
        <strain>Hd-rR</strain>
    </source>
</reference>
<feature type="region of interest" description="Disordered" evidence="1">
    <location>
        <begin position="1"/>
        <end position="91"/>
    </location>
</feature>
<organism evidence="2 3">
    <name type="scientific">Oryzias latipes</name>
    <name type="common">Japanese rice fish</name>
    <name type="synonym">Japanese killifish</name>
    <dbReference type="NCBI Taxonomy" id="8090"/>
    <lineage>
        <taxon>Eukaryota</taxon>
        <taxon>Metazoa</taxon>
        <taxon>Chordata</taxon>
        <taxon>Craniata</taxon>
        <taxon>Vertebrata</taxon>
        <taxon>Euteleostomi</taxon>
        <taxon>Actinopterygii</taxon>
        <taxon>Neopterygii</taxon>
        <taxon>Teleostei</taxon>
        <taxon>Neoteleostei</taxon>
        <taxon>Acanthomorphata</taxon>
        <taxon>Ovalentaria</taxon>
        <taxon>Atherinomorphae</taxon>
        <taxon>Beloniformes</taxon>
        <taxon>Adrianichthyidae</taxon>
        <taxon>Oryziinae</taxon>
        <taxon>Oryzias</taxon>
    </lineage>
</organism>
<feature type="compositionally biased region" description="Pro residues" evidence="1">
    <location>
        <begin position="40"/>
        <end position="60"/>
    </location>
</feature>
<reference evidence="2" key="4">
    <citation type="submission" date="2025-09" db="UniProtKB">
        <authorList>
            <consortium name="Ensembl"/>
        </authorList>
    </citation>
    <scope>IDENTIFICATION</scope>
    <source>
        <strain evidence="2">HSOK</strain>
    </source>
</reference>
<dbReference type="Proteomes" id="UP000265200">
    <property type="component" value="Chromosome 8"/>
</dbReference>
<sequence>MVEREKKEGECPAIPTPRPHRSSSGSRNPPKRHTGTGREQPPPGRPSPPPRPGPAGPPQGPQSQRPGKHGGKESAAPAQPGEQPPRRGQTDPGPTFLAKCVCVYVCLRWCVCMCVCLCWDVYIEGGGVCVLRGVQLKLAGRALRGHLLITHSDVPSPSPPRGPKCLRCG</sequence>
<dbReference type="Ensembl" id="ENSORLT00015028168.1">
    <property type="protein sequence ID" value="ENSORLP00015019272.1"/>
    <property type="gene ID" value="ENSORLG00015020350.1"/>
</dbReference>
<dbReference type="AlphaFoldDB" id="A0A3P9IGS5"/>
<proteinExistence type="predicted"/>
<name>A0A3P9IGS5_ORYLA</name>
<evidence type="ECO:0000313" key="2">
    <source>
        <dbReference type="Ensembl" id="ENSORLP00015019272.1"/>
    </source>
</evidence>
<reference evidence="2 3" key="2">
    <citation type="submission" date="2017-04" db="EMBL/GenBank/DDBJ databases">
        <title>CpG methylation of centromeres and impact of large insertions on vertebrate speciation.</title>
        <authorList>
            <person name="Ichikawa K."/>
            <person name="Yoshimura J."/>
            <person name="Morishita S."/>
        </authorList>
    </citation>
    <scope>NUCLEOTIDE SEQUENCE</scope>
    <source>
        <strain evidence="2 3">HSOK</strain>
    </source>
</reference>
<evidence type="ECO:0000313" key="3">
    <source>
        <dbReference type="Proteomes" id="UP000265200"/>
    </source>
</evidence>
<evidence type="ECO:0000256" key="1">
    <source>
        <dbReference type="SAM" id="MobiDB-lite"/>
    </source>
</evidence>
<feature type="compositionally biased region" description="Basic and acidic residues" evidence="1">
    <location>
        <begin position="1"/>
        <end position="10"/>
    </location>
</feature>
<protein>
    <submittedName>
        <fullName evidence="2">Uncharacterized protein</fullName>
    </submittedName>
</protein>